<name>A0A1I4Y0R0_9FLAO</name>
<dbReference type="STRING" id="684065.SAMN05421738_11039"/>
<evidence type="ECO:0000313" key="2">
    <source>
        <dbReference type="Proteomes" id="UP000199149"/>
    </source>
</evidence>
<evidence type="ECO:0008006" key="3">
    <source>
        <dbReference type="Google" id="ProtNLM"/>
    </source>
</evidence>
<dbReference type="AlphaFoldDB" id="A0A1I4Y0R0"/>
<dbReference type="EMBL" id="FOUZ01000010">
    <property type="protein sequence ID" value="SFN31213.1"/>
    <property type="molecule type" value="Genomic_DNA"/>
</dbReference>
<accession>A0A1I4Y0R0</accession>
<sequence>MTFSQRFMKYLLGVGIGMVFVAMAFGPRAFSCNYFPNARVLDEAYSKRLSFSPEAQAFLKQENLDTVFLKKELFKRSKIDFDRSQKDKVPCREYIANYTSKDNTKNYEFAFDVCREDSRLVSIEKK</sequence>
<organism evidence="1 2">
    <name type="scientific">Algoriella xinjiangensis</name>
    <dbReference type="NCBI Taxonomy" id="684065"/>
    <lineage>
        <taxon>Bacteria</taxon>
        <taxon>Pseudomonadati</taxon>
        <taxon>Bacteroidota</taxon>
        <taxon>Flavobacteriia</taxon>
        <taxon>Flavobacteriales</taxon>
        <taxon>Weeksellaceae</taxon>
        <taxon>Algoriella</taxon>
    </lineage>
</organism>
<evidence type="ECO:0000313" key="1">
    <source>
        <dbReference type="EMBL" id="SFN31213.1"/>
    </source>
</evidence>
<keyword evidence="2" id="KW-1185">Reference proteome</keyword>
<protein>
    <recommendedName>
        <fullName evidence="3">DUF4258 domain-containing protein</fullName>
    </recommendedName>
</protein>
<reference evidence="2" key="1">
    <citation type="submission" date="2016-10" db="EMBL/GenBank/DDBJ databases">
        <authorList>
            <person name="Varghese N."/>
            <person name="Submissions S."/>
        </authorList>
    </citation>
    <scope>NUCLEOTIDE SEQUENCE [LARGE SCALE GENOMIC DNA]</scope>
    <source>
        <strain evidence="2">XJ109</strain>
    </source>
</reference>
<proteinExistence type="predicted"/>
<dbReference type="Proteomes" id="UP000199149">
    <property type="component" value="Unassembled WGS sequence"/>
</dbReference>
<gene>
    <name evidence="1" type="ORF">SAMN05421738_11039</name>
</gene>